<accession>A0ACC6RTK0</accession>
<protein>
    <submittedName>
        <fullName evidence="1">Hemerythrin domain-containing protein</fullName>
    </submittedName>
</protein>
<gene>
    <name evidence="1" type="ORF">VSR83_34340</name>
</gene>
<dbReference type="Proteomes" id="UP001392318">
    <property type="component" value="Unassembled WGS sequence"/>
</dbReference>
<evidence type="ECO:0000313" key="1">
    <source>
        <dbReference type="EMBL" id="MEM5405036.1"/>
    </source>
</evidence>
<organism evidence="1 2">
    <name type="scientific">Paraburkholderia unamae</name>
    <dbReference type="NCBI Taxonomy" id="219649"/>
    <lineage>
        <taxon>Bacteria</taxon>
        <taxon>Pseudomonadati</taxon>
        <taxon>Pseudomonadota</taxon>
        <taxon>Betaproteobacteria</taxon>
        <taxon>Burkholderiales</taxon>
        <taxon>Burkholderiaceae</taxon>
        <taxon>Paraburkholderia</taxon>
    </lineage>
</organism>
<sequence>MNAQQTSHNDHHAHHAQRKTKRVERLEWSDALLLGHGPMDDEHREFVQVVTALRNSTAHTALTALDAVEKHLIAHFDLEHAWMDKTGFPDVYSRCHRDQHDEVLASVFHVHQLAAIGQIGLGAVHRLAQSLMDWFPGHADYMDSSLSAWINGKTHGGQAVVLRRNLVHEERVPDESQAEAA</sequence>
<keyword evidence="2" id="KW-1185">Reference proteome</keyword>
<evidence type="ECO:0000313" key="2">
    <source>
        <dbReference type="Proteomes" id="UP001392318"/>
    </source>
</evidence>
<name>A0ACC6RTK0_9BURK</name>
<dbReference type="EMBL" id="JAYMRU010000036">
    <property type="protein sequence ID" value="MEM5405036.1"/>
    <property type="molecule type" value="Genomic_DNA"/>
</dbReference>
<proteinExistence type="predicted"/>
<comment type="caution">
    <text evidence="1">The sequence shown here is derived from an EMBL/GenBank/DDBJ whole genome shotgun (WGS) entry which is preliminary data.</text>
</comment>
<reference evidence="1" key="1">
    <citation type="submission" date="2024-01" db="EMBL/GenBank/DDBJ databases">
        <title>The diversity of rhizobia nodulating Mimosa spp. in eleven states of Brazil covering several biomes is determined by host plant, location, and edaphic factors.</title>
        <authorList>
            <person name="Rouws L."/>
            <person name="Barauna A."/>
            <person name="Beukes C."/>
            <person name="De Faria S.M."/>
            <person name="Gross E."/>
            <person name="Dos Reis Junior F.B."/>
            <person name="Simon M."/>
            <person name="Maluk M."/>
            <person name="Odee D.W."/>
            <person name="Kenicer G."/>
            <person name="Young J.P.W."/>
            <person name="Reis V.M."/>
            <person name="Zilli J."/>
            <person name="James E.K."/>
        </authorList>
    </citation>
    <scope>NUCLEOTIDE SEQUENCE</scope>
    <source>
        <strain evidence="1">JPY452</strain>
    </source>
</reference>